<name>A0A1M6AB12_9FLAO</name>
<organism evidence="1 2">
    <name type="scientific">Mesonia phycicola</name>
    <dbReference type="NCBI Taxonomy" id="579105"/>
    <lineage>
        <taxon>Bacteria</taxon>
        <taxon>Pseudomonadati</taxon>
        <taxon>Bacteroidota</taxon>
        <taxon>Flavobacteriia</taxon>
        <taxon>Flavobacteriales</taxon>
        <taxon>Flavobacteriaceae</taxon>
        <taxon>Mesonia</taxon>
    </lineage>
</organism>
<gene>
    <name evidence="1" type="ORF">SAMN04488096_101175</name>
</gene>
<protein>
    <recommendedName>
        <fullName evidence="3">AhpC/TSA family protein</fullName>
    </recommendedName>
</protein>
<dbReference type="AlphaFoldDB" id="A0A1M6AB12"/>
<dbReference type="OrthoDB" id="1436359at2"/>
<dbReference type="Gene3D" id="3.40.30.10">
    <property type="entry name" value="Glutaredoxin"/>
    <property type="match status" value="1"/>
</dbReference>
<sequence length="172" mass="20636">MRYLFIISFFLTACYSITAQNEVFKTNIQLIELEELKEEIFESEKEYKIAFIFNQFCPASRDIFPDLDKLYKNSIQKNFELFIISETKEKNKEDLKDHLFYYGYEEPFYILKDKPLLGFLKKTIQSICEGCDFKEMGYSSFIIFNKNNEVVVQTNYNHTEEELVSILEKYMQ</sequence>
<dbReference type="STRING" id="579105.SAMN04488096_101175"/>
<dbReference type="InterPro" id="IPR036249">
    <property type="entry name" value="Thioredoxin-like_sf"/>
</dbReference>
<keyword evidence="2" id="KW-1185">Reference proteome</keyword>
<evidence type="ECO:0000313" key="2">
    <source>
        <dbReference type="Proteomes" id="UP000184225"/>
    </source>
</evidence>
<dbReference type="SUPFAM" id="SSF52833">
    <property type="entry name" value="Thioredoxin-like"/>
    <property type="match status" value="1"/>
</dbReference>
<dbReference type="RefSeq" id="WP_143159115.1">
    <property type="nucleotide sequence ID" value="NZ_FQYY01000001.1"/>
</dbReference>
<dbReference type="EMBL" id="FQYY01000001">
    <property type="protein sequence ID" value="SHI33558.1"/>
    <property type="molecule type" value="Genomic_DNA"/>
</dbReference>
<dbReference type="Proteomes" id="UP000184225">
    <property type="component" value="Unassembled WGS sequence"/>
</dbReference>
<evidence type="ECO:0000313" key="1">
    <source>
        <dbReference type="EMBL" id="SHI33558.1"/>
    </source>
</evidence>
<reference evidence="1 2" key="1">
    <citation type="submission" date="2016-11" db="EMBL/GenBank/DDBJ databases">
        <authorList>
            <person name="Jaros S."/>
            <person name="Januszkiewicz K."/>
            <person name="Wedrychowicz H."/>
        </authorList>
    </citation>
    <scope>NUCLEOTIDE SEQUENCE [LARGE SCALE GENOMIC DNA]</scope>
    <source>
        <strain evidence="1 2">DSM 21425</strain>
    </source>
</reference>
<proteinExistence type="predicted"/>
<evidence type="ECO:0008006" key="3">
    <source>
        <dbReference type="Google" id="ProtNLM"/>
    </source>
</evidence>
<accession>A0A1M6AB12</accession>